<dbReference type="GO" id="GO:0005524">
    <property type="term" value="F:ATP binding"/>
    <property type="evidence" value="ECO:0007669"/>
    <property type="project" value="UniProtKB-KW"/>
</dbReference>
<dbReference type="PANTHER" id="PTHR24220:SF689">
    <property type="entry name" value="LIPOPROTEIN-RELEASING SYSTEM ATP-BINDING PROTEIN LOLD"/>
    <property type="match status" value="1"/>
</dbReference>
<accession>A0A4R3YBY7</accession>
<dbReference type="Proteomes" id="UP000294619">
    <property type="component" value="Unassembled WGS sequence"/>
</dbReference>
<dbReference type="InterPro" id="IPR003439">
    <property type="entry name" value="ABC_transporter-like_ATP-bd"/>
</dbReference>
<dbReference type="SMART" id="SM00382">
    <property type="entry name" value="AAA"/>
    <property type="match status" value="1"/>
</dbReference>
<sequence>MLHIENMSVCRGVGNNAFTVSLPHLSLNSGEVVAICGTSGCGKSTLLEMIGLILKPTRLTRYQLAAEQDISPLILQQNQTALATLRATSLGFMLQTGGLLPFLTVKQNIGLPNDILNNNAVNEKVDSDWISHLVQQLNLGHLLESYPNRLSIGERQRVAFIRAVAHKPKLLLADEPTSALDPEHANILFDLMLNLVQEQNIAALVVTHDRALINARKLPYLQADLTSAGCAVFGKQSGGAA</sequence>
<gene>
    <name evidence="5" type="ORF">EDC16_101267</name>
    <name evidence="6" type="ORF">FHQ21_05085</name>
</gene>
<evidence type="ECO:0000313" key="6">
    <source>
        <dbReference type="EMBL" id="TNG92220.1"/>
    </source>
</evidence>
<protein>
    <submittedName>
        <fullName evidence="6">ABC transporter ATP-binding protein</fullName>
    </submittedName>
    <submittedName>
        <fullName evidence="5">Putative ABC transport system ATP-binding protein</fullName>
    </submittedName>
</protein>
<proteinExistence type="inferred from homology"/>
<dbReference type="GO" id="GO:0016887">
    <property type="term" value="F:ATP hydrolysis activity"/>
    <property type="evidence" value="ECO:0007669"/>
    <property type="project" value="InterPro"/>
</dbReference>
<comment type="caution">
    <text evidence="5">The sequence shown here is derived from an EMBL/GenBank/DDBJ whole genome shotgun (WGS) entry which is preliminary data.</text>
</comment>
<reference evidence="5 7" key="1">
    <citation type="submission" date="2019-03" db="EMBL/GenBank/DDBJ databases">
        <title>Genomic Encyclopedia of Type Strains, Phase IV (KMG-IV): sequencing the most valuable type-strain genomes for metagenomic binning, comparative biology and taxonomic classification.</title>
        <authorList>
            <person name="Goeker M."/>
        </authorList>
    </citation>
    <scope>NUCLEOTIDE SEQUENCE [LARGE SCALE GENOMIC DNA]</scope>
    <source>
        <strain evidence="5 7">DSM 28140</strain>
    </source>
</reference>
<dbReference type="EMBL" id="SMCP01000001">
    <property type="protein sequence ID" value="TCV89955.1"/>
    <property type="molecule type" value="Genomic_DNA"/>
</dbReference>
<evidence type="ECO:0000256" key="1">
    <source>
        <dbReference type="ARBA" id="ARBA00005417"/>
    </source>
</evidence>
<feature type="domain" description="ABC transporter" evidence="4">
    <location>
        <begin position="2"/>
        <end position="241"/>
    </location>
</feature>
<dbReference type="PANTHER" id="PTHR24220">
    <property type="entry name" value="IMPORT ATP-BINDING PROTEIN"/>
    <property type="match status" value="1"/>
</dbReference>
<evidence type="ECO:0000313" key="8">
    <source>
        <dbReference type="Proteomes" id="UP000305526"/>
    </source>
</evidence>
<dbReference type="InterPro" id="IPR027417">
    <property type="entry name" value="P-loop_NTPase"/>
</dbReference>
<keyword evidence="2" id="KW-0547">Nucleotide-binding</keyword>
<dbReference type="GO" id="GO:0089705">
    <property type="term" value="P:protein localization to outer membrane"/>
    <property type="evidence" value="ECO:0007669"/>
    <property type="project" value="TreeGrafter"/>
</dbReference>
<dbReference type="GO" id="GO:0005886">
    <property type="term" value="C:plasma membrane"/>
    <property type="evidence" value="ECO:0007669"/>
    <property type="project" value="TreeGrafter"/>
</dbReference>
<name>A0A4R3YBY7_9PAST</name>
<dbReference type="Gene3D" id="3.40.50.300">
    <property type="entry name" value="P-loop containing nucleotide triphosphate hydrolases"/>
    <property type="match status" value="1"/>
</dbReference>
<dbReference type="SUPFAM" id="SSF52540">
    <property type="entry name" value="P-loop containing nucleoside triphosphate hydrolases"/>
    <property type="match status" value="1"/>
</dbReference>
<comment type="similarity">
    <text evidence="1">Belongs to the ABC transporter superfamily.</text>
</comment>
<keyword evidence="8" id="KW-1185">Reference proteome</keyword>
<dbReference type="InterPro" id="IPR015854">
    <property type="entry name" value="ABC_transpr_LolD-like"/>
</dbReference>
<evidence type="ECO:0000313" key="7">
    <source>
        <dbReference type="Proteomes" id="UP000294619"/>
    </source>
</evidence>
<reference evidence="6 8" key="2">
    <citation type="submission" date="2019-05" db="EMBL/GenBank/DDBJ databases">
        <title>Pasteurellaceae isolates from reptiles.</title>
        <authorList>
            <person name="Bojesen A.M."/>
            <person name="Lund E."/>
        </authorList>
    </citation>
    <scope>NUCLEOTIDE SEQUENCE [LARGE SCALE GENOMIC DNA]</scope>
    <source>
        <strain evidence="6 8">ELNT2x</strain>
    </source>
</reference>
<keyword evidence="3 5" id="KW-0067">ATP-binding</keyword>
<evidence type="ECO:0000256" key="2">
    <source>
        <dbReference type="ARBA" id="ARBA00022741"/>
    </source>
</evidence>
<evidence type="ECO:0000259" key="4">
    <source>
        <dbReference type="PROSITE" id="PS50893"/>
    </source>
</evidence>
<dbReference type="GO" id="GO:0044874">
    <property type="term" value="P:lipoprotein localization to outer membrane"/>
    <property type="evidence" value="ECO:0007669"/>
    <property type="project" value="TreeGrafter"/>
</dbReference>
<dbReference type="InterPro" id="IPR003593">
    <property type="entry name" value="AAA+_ATPase"/>
</dbReference>
<dbReference type="PROSITE" id="PS50893">
    <property type="entry name" value="ABC_TRANSPORTER_2"/>
    <property type="match status" value="1"/>
</dbReference>
<dbReference type="GO" id="GO:0022857">
    <property type="term" value="F:transmembrane transporter activity"/>
    <property type="evidence" value="ECO:0007669"/>
    <property type="project" value="TreeGrafter"/>
</dbReference>
<dbReference type="Pfam" id="PF00005">
    <property type="entry name" value="ABC_tran"/>
    <property type="match status" value="1"/>
</dbReference>
<organism evidence="5 7">
    <name type="scientific">Testudinibacter aquarius</name>
    <dbReference type="NCBI Taxonomy" id="1524974"/>
    <lineage>
        <taxon>Bacteria</taxon>
        <taxon>Pseudomonadati</taxon>
        <taxon>Pseudomonadota</taxon>
        <taxon>Gammaproteobacteria</taxon>
        <taxon>Pasteurellales</taxon>
        <taxon>Pasteurellaceae</taxon>
        <taxon>Testudinibacter</taxon>
    </lineage>
</organism>
<dbReference type="EMBL" id="VDGV01000037">
    <property type="protein sequence ID" value="TNG92220.1"/>
    <property type="molecule type" value="Genomic_DNA"/>
</dbReference>
<dbReference type="RefSeq" id="WP_132964613.1">
    <property type="nucleotide sequence ID" value="NZ_LEKL01000042.1"/>
</dbReference>
<evidence type="ECO:0000313" key="5">
    <source>
        <dbReference type="EMBL" id="TCV89955.1"/>
    </source>
</evidence>
<dbReference type="Proteomes" id="UP000305526">
    <property type="component" value="Unassembled WGS sequence"/>
</dbReference>
<evidence type="ECO:0000256" key="3">
    <source>
        <dbReference type="ARBA" id="ARBA00022840"/>
    </source>
</evidence>
<dbReference type="AlphaFoldDB" id="A0A4R3YBY7"/>